<dbReference type="EMBL" id="JAENGZ010002066">
    <property type="protein sequence ID" value="KAG6945011.1"/>
    <property type="molecule type" value="Genomic_DNA"/>
</dbReference>
<organism evidence="2 3">
    <name type="scientific">Phytophthora cactorum</name>
    <dbReference type="NCBI Taxonomy" id="29920"/>
    <lineage>
        <taxon>Eukaryota</taxon>
        <taxon>Sar</taxon>
        <taxon>Stramenopiles</taxon>
        <taxon>Oomycota</taxon>
        <taxon>Peronosporomycetes</taxon>
        <taxon>Peronosporales</taxon>
        <taxon>Peronosporaceae</taxon>
        <taxon>Phytophthora</taxon>
    </lineage>
</organism>
<dbReference type="PANTHER" id="PTHR40866">
    <property type="entry name" value="BED-TYPE DOMAIN-CONTAINING PROTEIN"/>
    <property type="match status" value="1"/>
</dbReference>
<keyword evidence="3" id="KW-1185">Reference proteome</keyword>
<dbReference type="Proteomes" id="UP000688947">
    <property type="component" value="Unassembled WGS sequence"/>
</dbReference>
<gene>
    <name evidence="1" type="ORF">JG687_00017532</name>
    <name evidence="2" type="ORF">PC110_g20736</name>
</gene>
<reference evidence="1" key="2">
    <citation type="submission" date="2021-01" db="EMBL/GenBank/DDBJ databases">
        <title>Phytophthora aleatoria, a newly-described species from Pinus radiata is distinct from Phytophthora cactorum isolates based on comparative genomics.</title>
        <authorList>
            <person name="Mcdougal R."/>
            <person name="Panda P."/>
            <person name="Williams N."/>
            <person name="Studholme D.J."/>
        </authorList>
    </citation>
    <scope>NUCLEOTIDE SEQUENCE</scope>
    <source>
        <strain evidence="1">NZFS 3830</strain>
    </source>
</reference>
<sequence length="200" mass="22740">MKTKLRPVIRQDTRWGSTFAIVKWYFTLLEFIDTNDDDIADLVPSPAYNRRLHGLMSINPHCARFIGPRAEIAHSPHFEAGCVRVLAGNASRLTRAEKAALTPFTATSTTTKKGDEEEEKGSFVEHLQKRRRLAAKETKYDLLYVIPATSNVVKRFFSVAHPTFGQERHGLLPMTLEMILFLRETGTYWDAQTVDEATRS</sequence>
<evidence type="ECO:0000313" key="3">
    <source>
        <dbReference type="Proteomes" id="UP000251314"/>
    </source>
</evidence>
<name>A0A329RDQ8_9STRA</name>
<evidence type="ECO:0000313" key="1">
    <source>
        <dbReference type="EMBL" id="KAG6945011.1"/>
    </source>
</evidence>
<protein>
    <submittedName>
        <fullName evidence="2">Uncharacterized protein</fullName>
    </submittedName>
</protein>
<proteinExistence type="predicted"/>
<dbReference type="EMBL" id="MJFZ01001202">
    <property type="protein sequence ID" value="RAW22825.1"/>
    <property type="molecule type" value="Genomic_DNA"/>
</dbReference>
<evidence type="ECO:0000313" key="2">
    <source>
        <dbReference type="EMBL" id="RAW22825.1"/>
    </source>
</evidence>
<accession>A0A329RDQ8</accession>
<dbReference type="AlphaFoldDB" id="A0A329RDQ8"/>
<reference evidence="2 3" key="1">
    <citation type="submission" date="2018-01" db="EMBL/GenBank/DDBJ databases">
        <title>Draft genome of the strawberry crown rot pathogen Phytophthora cactorum.</title>
        <authorList>
            <person name="Armitage A.D."/>
            <person name="Lysoe E."/>
            <person name="Nellist C.F."/>
            <person name="Harrison R.J."/>
            <person name="Brurberg M.B."/>
        </authorList>
    </citation>
    <scope>NUCLEOTIDE SEQUENCE [LARGE SCALE GENOMIC DNA]</scope>
    <source>
        <strain evidence="2 3">10300</strain>
    </source>
</reference>
<dbReference type="PANTHER" id="PTHR40866:SF1">
    <property type="entry name" value="BED-TYPE DOMAIN-CONTAINING PROTEIN"/>
    <property type="match status" value="1"/>
</dbReference>
<dbReference type="Proteomes" id="UP000251314">
    <property type="component" value="Unassembled WGS sequence"/>
</dbReference>
<comment type="caution">
    <text evidence="2">The sequence shown here is derived from an EMBL/GenBank/DDBJ whole genome shotgun (WGS) entry which is preliminary data.</text>
</comment>
<dbReference type="VEuPathDB" id="FungiDB:PC110_g20736"/>
<dbReference type="OrthoDB" id="123073at2759"/>